<dbReference type="AlphaFoldDB" id="A0A645A185"/>
<gene>
    <name evidence="1" type="ORF">SDC9_91282</name>
</gene>
<dbReference type="EMBL" id="VSSQ01010539">
    <property type="protein sequence ID" value="MPM44603.1"/>
    <property type="molecule type" value="Genomic_DNA"/>
</dbReference>
<name>A0A645A185_9ZZZZ</name>
<evidence type="ECO:0000313" key="1">
    <source>
        <dbReference type="EMBL" id="MPM44603.1"/>
    </source>
</evidence>
<comment type="caution">
    <text evidence="1">The sequence shown here is derived from an EMBL/GenBank/DDBJ whole genome shotgun (WGS) entry which is preliminary data.</text>
</comment>
<organism evidence="1">
    <name type="scientific">bioreactor metagenome</name>
    <dbReference type="NCBI Taxonomy" id="1076179"/>
    <lineage>
        <taxon>unclassified sequences</taxon>
        <taxon>metagenomes</taxon>
        <taxon>ecological metagenomes</taxon>
    </lineage>
</organism>
<sequence>MRHALHANIHIVLVVHAVLKHVELQHAHHTDYHFFHAAVRVLENLDRALVGDLGGALDELLALHRVHLTHERKMFGRKGGDALKLKLFARCAQRVTDGKQPRVKHADDVARVGLFNDLALCRHDLLRL</sequence>
<proteinExistence type="predicted"/>
<protein>
    <submittedName>
        <fullName evidence="1">Uncharacterized protein</fullName>
    </submittedName>
</protein>
<reference evidence="1" key="1">
    <citation type="submission" date="2019-08" db="EMBL/GenBank/DDBJ databases">
        <authorList>
            <person name="Kucharzyk K."/>
            <person name="Murdoch R.W."/>
            <person name="Higgins S."/>
            <person name="Loffler F."/>
        </authorList>
    </citation>
    <scope>NUCLEOTIDE SEQUENCE</scope>
</reference>
<accession>A0A645A185</accession>